<feature type="region of interest" description="Disordered" evidence="1">
    <location>
        <begin position="1"/>
        <end position="63"/>
    </location>
</feature>
<evidence type="ECO:0000313" key="2">
    <source>
        <dbReference type="EMBL" id="GJM85265.1"/>
    </source>
</evidence>
<name>A0AAV5BJP3_ELECO</name>
<proteinExistence type="predicted"/>
<keyword evidence="4" id="KW-1185">Reference proteome</keyword>
<evidence type="ECO:0000313" key="4">
    <source>
        <dbReference type="Proteomes" id="UP001054889"/>
    </source>
</evidence>
<feature type="compositionally biased region" description="Basic residues" evidence="1">
    <location>
        <begin position="37"/>
        <end position="51"/>
    </location>
</feature>
<accession>A0AAV5BJP3</accession>
<dbReference type="EMBL" id="BQKI01000001">
    <property type="protein sequence ID" value="GJM85265.1"/>
    <property type="molecule type" value="Genomic_DNA"/>
</dbReference>
<reference evidence="3" key="2">
    <citation type="submission" date="2021-12" db="EMBL/GenBank/DDBJ databases">
        <title>Resequencing data analysis of finger millet.</title>
        <authorList>
            <person name="Hatakeyama M."/>
            <person name="Aluri S."/>
            <person name="Balachadran M.T."/>
            <person name="Sivarajan S.R."/>
            <person name="Poveda L."/>
            <person name="Shimizu-Inatsugi R."/>
            <person name="Schlapbach R."/>
            <person name="Sreeman S.M."/>
            <person name="Shimizu K.K."/>
        </authorList>
    </citation>
    <scope>NUCLEOTIDE SEQUENCE</scope>
</reference>
<sequence length="141" mass="15097">MRQGRGKVSLDHEKEEPAGWGGETAANARRSGGGRRGSGRWAKRGQRRRGVKLTEGGASWPVAASPIPRWEMGIRQKGTGKCICSAVSGETGADGQRRGVAGRRTVENGASSFNPFAAFARHELSVVRAQRLTKQQVNSQA</sequence>
<reference evidence="3" key="1">
    <citation type="journal article" date="2018" name="DNA Res.">
        <title>Multiple hybrid de novo genome assembly of finger millet, an orphan allotetraploid crop.</title>
        <authorList>
            <person name="Hatakeyama M."/>
            <person name="Aluri S."/>
            <person name="Balachadran M.T."/>
            <person name="Sivarajan S.R."/>
            <person name="Patrignani A."/>
            <person name="Gruter S."/>
            <person name="Poveda L."/>
            <person name="Shimizu-Inatsugi R."/>
            <person name="Baeten J."/>
            <person name="Francoijs K.J."/>
            <person name="Nataraja K.N."/>
            <person name="Reddy Y.A.N."/>
            <person name="Phadnis S."/>
            <person name="Ravikumar R.L."/>
            <person name="Schlapbach R."/>
            <person name="Sreeman S.M."/>
            <person name="Shimizu K.K."/>
        </authorList>
    </citation>
    <scope>NUCLEOTIDE SEQUENCE</scope>
</reference>
<dbReference type="EMBL" id="BQKI01000001">
    <property type="protein sequence ID" value="GJM85893.1"/>
    <property type="molecule type" value="Genomic_DNA"/>
</dbReference>
<dbReference type="Proteomes" id="UP001054889">
    <property type="component" value="Unassembled WGS sequence"/>
</dbReference>
<organism evidence="3 4">
    <name type="scientific">Eleusine coracana subsp. coracana</name>
    <dbReference type="NCBI Taxonomy" id="191504"/>
    <lineage>
        <taxon>Eukaryota</taxon>
        <taxon>Viridiplantae</taxon>
        <taxon>Streptophyta</taxon>
        <taxon>Embryophyta</taxon>
        <taxon>Tracheophyta</taxon>
        <taxon>Spermatophyta</taxon>
        <taxon>Magnoliopsida</taxon>
        <taxon>Liliopsida</taxon>
        <taxon>Poales</taxon>
        <taxon>Poaceae</taxon>
        <taxon>PACMAD clade</taxon>
        <taxon>Chloridoideae</taxon>
        <taxon>Cynodonteae</taxon>
        <taxon>Eleusininae</taxon>
        <taxon>Eleusine</taxon>
    </lineage>
</organism>
<comment type="caution">
    <text evidence="3">The sequence shown here is derived from an EMBL/GenBank/DDBJ whole genome shotgun (WGS) entry which is preliminary data.</text>
</comment>
<dbReference type="AlphaFoldDB" id="A0AAV5BJP3"/>
<gene>
    <name evidence="3" type="primary">ga01700</name>
    <name evidence="2" type="synonym">ga01013</name>
    <name evidence="2" type="ORF">PR202_ga01013</name>
    <name evidence="3" type="ORF">PR202_ga01700</name>
</gene>
<evidence type="ECO:0000313" key="3">
    <source>
        <dbReference type="EMBL" id="GJM85893.1"/>
    </source>
</evidence>
<feature type="compositionally biased region" description="Basic and acidic residues" evidence="1">
    <location>
        <begin position="8"/>
        <end position="17"/>
    </location>
</feature>
<protein>
    <submittedName>
        <fullName evidence="3">Uncharacterized protein</fullName>
    </submittedName>
</protein>
<evidence type="ECO:0000256" key="1">
    <source>
        <dbReference type="SAM" id="MobiDB-lite"/>
    </source>
</evidence>